<gene>
    <name evidence="1" type="ORF">PsYK624_064740</name>
</gene>
<keyword evidence="2" id="KW-1185">Reference proteome</keyword>
<accession>A0A9P3LDH1</accession>
<dbReference type="Proteomes" id="UP000703269">
    <property type="component" value="Unassembled WGS sequence"/>
</dbReference>
<protein>
    <recommendedName>
        <fullName evidence="3">F-box domain-containing protein</fullName>
    </recommendedName>
</protein>
<comment type="caution">
    <text evidence="1">The sequence shown here is derived from an EMBL/GenBank/DDBJ whole genome shotgun (WGS) entry which is preliminary data.</text>
</comment>
<reference evidence="1 2" key="1">
    <citation type="submission" date="2021-08" db="EMBL/GenBank/DDBJ databases">
        <title>Draft Genome Sequence of Phanerochaete sordida strain YK-624.</title>
        <authorList>
            <person name="Mori T."/>
            <person name="Dohra H."/>
            <person name="Suzuki T."/>
            <person name="Kawagishi H."/>
            <person name="Hirai H."/>
        </authorList>
    </citation>
    <scope>NUCLEOTIDE SEQUENCE [LARGE SCALE GENOMIC DNA]</scope>
    <source>
        <strain evidence="1 2">YK-624</strain>
    </source>
</reference>
<dbReference type="AlphaFoldDB" id="A0A9P3LDH1"/>
<dbReference type="InterPro" id="IPR032675">
    <property type="entry name" value="LRR_dom_sf"/>
</dbReference>
<evidence type="ECO:0000313" key="1">
    <source>
        <dbReference type="EMBL" id="GJE90343.1"/>
    </source>
</evidence>
<dbReference type="OrthoDB" id="2793141at2759"/>
<evidence type="ECO:0008006" key="3">
    <source>
        <dbReference type="Google" id="ProtNLM"/>
    </source>
</evidence>
<dbReference type="EMBL" id="BPQB01000016">
    <property type="protein sequence ID" value="GJE90343.1"/>
    <property type="molecule type" value="Genomic_DNA"/>
</dbReference>
<dbReference type="Gene3D" id="3.80.10.10">
    <property type="entry name" value="Ribonuclease Inhibitor"/>
    <property type="match status" value="1"/>
</dbReference>
<organism evidence="1 2">
    <name type="scientific">Phanerochaete sordida</name>
    <dbReference type="NCBI Taxonomy" id="48140"/>
    <lineage>
        <taxon>Eukaryota</taxon>
        <taxon>Fungi</taxon>
        <taxon>Dikarya</taxon>
        <taxon>Basidiomycota</taxon>
        <taxon>Agaricomycotina</taxon>
        <taxon>Agaricomycetes</taxon>
        <taxon>Polyporales</taxon>
        <taxon>Phanerochaetaceae</taxon>
        <taxon>Phanerochaete</taxon>
    </lineage>
</organism>
<sequence>MHLPDEIVARIVDELRGHPQALAQCALVNHLWLPYARKALYHTVKLEGEVPAQRFCALACASPGIAECVQVLKFNVYSHYMTLGRCPHKDMQGWIPSTAALLSTRLYNLSVLHFEYIQWQTLCGFDPSLVAALSKFTSVRAVRFWACAFATFADFEELLLCFPALRRLQLDSVAWDEPHARPPYALRLDSLSTSSRSSLQVLRLWLDRIQAHTTLRELELDHLYEEDDLRAAGEILARMDTALQGLTVCCRFSCEGYGKLQDVGRWLRLERNTALRTLRIRIYDLIPDYMHWITNILRLVEAPCLTTVIFDICLFAPNQLSSEIWDDIAWLLSESPRYASLQRVRFVHRGPLAIDLASSALCQQFSLLHARGVLEVENQRNTELYR</sequence>
<evidence type="ECO:0000313" key="2">
    <source>
        <dbReference type="Proteomes" id="UP000703269"/>
    </source>
</evidence>
<name>A0A9P3LDH1_9APHY</name>
<proteinExistence type="predicted"/>